<gene>
    <name evidence="2" type="ORF">HAX54_051200</name>
</gene>
<keyword evidence="1" id="KW-1133">Transmembrane helix</keyword>
<keyword evidence="1" id="KW-0812">Transmembrane</keyword>
<keyword evidence="1" id="KW-0472">Membrane</keyword>
<dbReference type="Proteomes" id="UP000823775">
    <property type="component" value="Unassembled WGS sequence"/>
</dbReference>
<feature type="non-terminal residue" evidence="2">
    <location>
        <position position="58"/>
    </location>
</feature>
<protein>
    <submittedName>
        <fullName evidence="2">Uncharacterized protein</fullName>
    </submittedName>
</protein>
<reference evidence="2 3" key="1">
    <citation type="journal article" date="2021" name="BMC Genomics">
        <title>Datura genome reveals duplications of psychoactive alkaloid biosynthetic genes and high mutation rate following tissue culture.</title>
        <authorList>
            <person name="Rajewski A."/>
            <person name="Carter-House D."/>
            <person name="Stajich J."/>
            <person name="Litt A."/>
        </authorList>
    </citation>
    <scope>NUCLEOTIDE SEQUENCE [LARGE SCALE GENOMIC DNA]</scope>
    <source>
        <strain evidence="2">AR-01</strain>
    </source>
</reference>
<proteinExistence type="predicted"/>
<evidence type="ECO:0000256" key="1">
    <source>
        <dbReference type="SAM" id="Phobius"/>
    </source>
</evidence>
<evidence type="ECO:0000313" key="3">
    <source>
        <dbReference type="Proteomes" id="UP000823775"/>
    </source>
</evidence>
<dbReference type="EMBL" id="JACEIK010090676">
    <property type="protein sequence ID" value="MCE5167377.1"/>
    <property type="molecule type" value="Genomic_DNA"/>
</dbReference>
<comment type="caution">
    <text evidence="2">The sequence shown here is derived from an EMBL/GenBank/DDBJ whole genome shotgun (WGS) entry which is preliminary data.</text>
</comment>
<sequence length="58" mass="6486">MERSLDPEGREKEEGVVAVVVLVVVFAGKNAGGCGRVEEFRRKLWRAEGRVRREVAMA</sequence>
<accession>A0ABS8YAV3</accession>
<name>A0ABS8YAV3_DATST</name>
<organism evidence="2 3">
    <name type="scientific">Datura stramonium</name>
    <name type="common">Jimsonweed</name>
    <name type="synonym">Common thornapple</name>
    <dbReference type="NCBI Taxonomy" id="4076"/>
    <lineage>
        <taxon>Eukaryota</taxon>
        <taxon>Viridiplantae</taxon>
        <taxon>Streptophyta</taxon>
        <taxon>Embryophyta</taxon>
        <taxon>Tracheophyta</taxon>
        <taxon>Spermatophyta</taxon>
        <taxon>Magnoliopsida</taxon>
        <taxon>eudicotyledons</taxon>
        <taxon>Gunneridae</taxon>
        <taxon>Pentapetalae</taxon>
        <taxon>asterids</taxon>
        <taxon>lamiids</taxon>
        <taxon>Solanales</taxon>
        <taxon>Solanaceae</taxon>
        <taxon>Solanoideae</taxon>
        <taxon>Datureae</taxon>
        <taxon>Datura</taxon>
    </lineage>
</organism>
<feature type="transmembrane region" description="Helical" evidence="1">
    <location>
        <begin position="15"/>
        <end position="32"/>
    </location>
</feature>
<keyword evidence="3" id="KW-1185">Reference proteome</keyword>
<evidence type="ECO:0000313" key="2">
    <source>
        <dbReference type="EMBL" id="MCE5167377.1"/>
    </source>
</evidence>